<keyword evidence="3" id="KW-1185">Reference proteome</keyword>
<accession>A0AAD7NV38</accession>
<evidence type="ECO:0000313" key="3">
    <source>
        <dbReference type="Proteomes" id="UP001215598"/>
    </source>
</evidence>
<feature type="compositionally biased region" description="Acidic residues" evidence="1">
    <location>
        <begin position="167"/>
        <end position="180"/>
    </location>
</feature>
<feature type="compositionally biased region" description="Acidic residues" evidence="1">
    <location>
        <begin position="1"/>
        <end position="10"/>
    </location>
</feature>
<feature type="region of interest" description="Disordered" evidence="1">
    <location>
        <begin position="164"/>
        <end position="286"/>
    </location>
</feature>
<feature type="compositionally biased region" description="Low complexity" evidence="1">
    <location>
        <begin position="227"/>
        <end position="245"/>
    </location>
</feature>
<dbReference type="EMBL" id="JARKIB010000009">
    <property type="protein sequence ID" value="KAJ7776342.1"/>
    <property type="molecule type" value="Genomic_DNA"/>
</dbReference>
<dbReference type="AlphaFoldDB" id="A0AAD7NV38"/>
<feature type="compositionally biased region" description="Low complexity" evidence="1">
    <location>
        <begin position="196"/>
        <end position="207"/>
    </location>
</feature>
<reference evidence="2" key="1">
    <citation type="submission" date="2023-03" db="EMBL/GenBank/DDBJ databases">
        <title>Massive genome expansion in bonnet fungi (Mycena s.s.) driven by repeated elements and novel gene families across ecological guilds.</title>
        <authorList>
            <consortium name="Lawrence Berkeley National Laboratory"/>
            <person name="Harder C.B."/>
            <person name="Miyauchi S."/>
            <person name="Viragh M."/>
            <person name="Kuo A."/>
            <person name="Thoen E."/>
            <person name="Andreopoulos B."/>
            <person name="Lu D."/>
            <person name="Skrede I."/>
            <person name="Drula E."/>
            <person name="Henrissat B."/>
            <person name="Morin E."/>
            <person name="Kohler A."/>
            <person name="Barry K."/>
            <person name="LaButti K."/>
            <person name="Morin E."/>
            <person name="Salamov A."/>
            <person name="Lipzen A."/>
            <person name="Mereny Z."/>
            <person name="Hegedus B."/>
            <person name="Baldrian P."/>
            <person name="Stursova M."/>
            <person name="Weitz H."/>
            <person name="Taylor A."/>
            <person name="Grigoriev I.V."/>
            <person name="Nagy L.G."/>
            <person name="Martin F."/>
            <person name="Kauserud H."/>
        </authorList>
    </citation>
    <scope>NUCLEOTIDE SEQUENCE</scope>
    <source>
        <strain evidence="2">CBHHK182m</strain>
    </source>
</reference>
<dbReference type="Proteomes" id="UP001215598">
    <property type="component" value="Unassembled WGS sequence"/>
</dbReference>
<comment type="caution">
    <text evidence="2">The sequence shown here is derived from an EMBL/GenBank/DDBJ whole genome shotgun (WGS) entry which is preliminary data.</text>
</comment>
<feature type="region of interest" description="Disordered" evidence="1">
    <location>
        <begin position="1"/>
        <end position="20"/>
    </location>
</feature>
<evidence type="ECO:0000313" key="2">
    <source>
        <dbReference type="EMBL" id="KAJ7776342.1"/>
    </source>
</evidence>
<organism evidence="2 3">
    <name type="scientific">Mycena metata</name>
    <dbReference type="NCBI Taxonomy" id="1033252"/>
    <lineage>
        <taxon>Eukaryota</taxon>
        <taxon>Fungi</taxon>
        <taxon>Dikarya</taxon>
        <taxon>Basidiomycota</taxon>
        <taxon>Agaricomycotina</taxon>
        <taxon>Agaricomycetes</taxon>
        <taxon>Agaricomycetidae</taxon>
        <taxon>Agaricales</taxon>
        <taxon>Marasmiineae</taxon>
        <taxon>Mycenaceae</taxon>
        <taxon>Mycena</taxon>
    </lineage>
</organism>
<protein>
    <submittedName>
        <fullName evidence="2">Uncharacterized protein</fullName>
    </submittedName>
</protein>
<name>A0AAD7NV38_9AGAR</name>
<proteinExistence type="predicted"/>
<gene>
    <name evidence="2" type="ORF">B0H16DRAFT_1506405</name>
</gene>
<sequence length="467" mass="51670">MNFDPVEDPGYESPTGERDIPTVANFETRTPVEQKWGFVPGQKVLNRKGRGICRIMASYRWTYGDIAEIFRVSSQSVSRAVANLKYIPRDRVANDYDNIDPQFRVKYPPKSGYYLSASQLRRREMESSTVKPVKRELPDEEYDELLKAETSKRAAKALCVSRINQTTDDDSDEEDDDESGEVEKVPWSPRKRTHENSPSSSNPSPKNEINVPKRPRYSHDTSANQKTSTSSPTLMPSSSSPRQSSEIIPAPSPPYKPVAAPRTQPIPLPRRSLLVPRPPKSQSTTPSLAGFLKTMCDVDFSSHQALLAALGFTVPRLYTVATWHKDELQEALPRLLSEDAAAAVGFPPMSAVTAITFEIAIRALKCVPPAQVPLTRSLLPPPGMNATNSGTTLPLFLRNVMGLDLSAHQNLLNDQGCNIATLSAMVAWERARLQEVLRRGLGGQKSGGMQALEVLALEFCIRRASEV</sequence>
<evidence type="ECO:0000256" key="1">
    <source>
        <dbReference type="SAM" id="MobiDB-lite"/>
    </source>
</evidence>